<dbReference type="SUPFAM" id="SSF49401">
    <property type="entry name" value="Bacterial adhesins"/>
    <property type="match status" value="1"/>
</dbReference>
<dbReference type="EMBL" id="CACRTI010000003">
    <property type="protein sequence ID" value="VYT01973.1"/>
    <property type="molecule type" value="Genomic_DNA"/>
</dbReference>
<evidence type="ECO:0000256" key="4">
    <source>
        <dbReference type="ARBA" id="ARBA00023263"/>
    </source>
</evidence>
<name>A0A6N2TB10_CITAM</name>
<dbReference type="GO" id="GO:0043709">
    <property type="term" value="P:cell adhesion involved in single-species biofilm formation"/>
    <property type="evidence" value="ECO:0007669"/>
    <property type="project" value="TreeGrafter"/>
</dbReference>
<dbReference type="InterPro" id="IPR008966">
    <property type="entry name" value="Adhesion_dom_sf"/>
</dbReference>
<accession>A0A6N2TB10</accession>
<dbReference type="InterPro" id="IPR036937">
    <property type="entry name" value="Adhesion_dom_fimbrial_sf"/>
</dbReference>
<sequence length="178" mass="17549">MKKLILGSAIVAVLGVASSAMAAPNTGTVNFTGSVSTATCEVSVKDSSGTSVSTVNLGTIANTAANGAQVAFKLVPQTPDCLAKAQANVSWSSPTLTDVGIANAAAGGTNAFMNLVGTNAVKQGAEAAIKAGATSLDYNSTKGGIASFDYSAWLSKPSTGTLTAGPFSASASYVIAYK</sequence>
<protein>
    <submittedName>
        <fullName evidence="8">Fimbrial protein</fullName>
    </submittedName>
</protein>
<dbReference type="PANTHER" id="PTHR33420:SF3">
    <property type="entry name" value="FIMBRIAL SUBUNIT ELFA"/>
    <property type="match status" value="1"/>
</dbReference>
<reference evidence="7 9" key="1">
    <citation type="submission" date="2016-04" db="EMBL/GenBank/DDBJ databases">
        <authorList>
            <person name="Regsiter A."/>
            <person name="William W."/>
        </authorList>
    </citation>
    <scope>NUCLEOTIDE SEQUENCE [LARGE SCALE GENOMIC DNA]</scope>
    <source>
        <strain evidence="7 9">92</strain>
    </source>
</reference>
<dbReference type="EMBL" id="LT556085">
    <property type="protein sequence ID" value="SAZ18075.1"/>
    <property type="molecule type" value="Genomic_DNA"/>
</dbReference>
<organism evidence="8">
    <name type="scientific">Citrobacter amalonaticus</name>
    <dbReference type="NCBI Taxonomy" id="35703"/>
    <lineage>
        <taxon>Bacteria</taxon>
        <taxon>Pseudomonadati</taxon>
        <taxon>Pseudomonadota</taxon>
        <taxon>Gammaproteobacteria</taxon>
        <taxon>Enterobacterales</taxon>
        <taxon>Enterobacteriaceae</taxon>
        <taxon>Citrobacter</taxon>
    </lineage>
</organism>
<evidence type="ECO:0000259" key="6">
    <source>
        <dbReference type="Pfam" id="PF00419"/>
    </source>
</evidence>
<feature type="domain" description="Fimbrial-type adhesion" evidence="6">
    <location>
        <begin position="30"/>
        <end position="178"/>
    </location>
</feature>
<evidence type="ECO:0000313" key="8">
    <source>
        <dbReference type="EMBL" id="VYT01973.1"/>
    </source>
</evidence>
<dbReference type="Gene3D" id="2.60.40.1090">
    <property type="entry name" value="Fimbrial-type adhesion domain"/>
    <property type="match status" value="1"/>
</dbReference>
<evidence type="ECO:0000313" key="7">
    <source>
        <dbReference type="EMBL" id="SAZ18075.1"/>
    </source>
</evidence>
<evidence type="ECO:0000313" key="9">
    <source>
        <dbReference type="Proteomes" id="UP000245995"/>
    </source>
</evidence>
<dbReference type="AlphaFoldDB" id="A0A6N2TB10"/>
<evidence type="ECO:0000256" key="1">
    <source>
        <dbReference type="ARBA" id="ARBA00004561"/>
    </source>
</evidence>
<comment type="similarity">
    <text evidence="2">Belongs to the fimbrial protein family.</text>
</comment>
<feature type="chain" id="PRO_5043227084" evidence="5">
    <location>
        <begin position="23"/>
        <end position="178"/>
    </location>
</feature>
<dbReference type="Proteomes" id="UP000245995">
    <property type="component" value="Chromosome CITRO92"/>
</dbReference>
<gene>
    <name evidence="8" type="ORF">CALFYP1_02461</name>
    <name evidence="7" type="ORF">CITRO92_1205</name>
</gene>
<keyword evidence="3 5" id="KW-0732">Signal</keyword>
<feature type="signal peptide" evidence="5">
    <location>
        <begin position="1"/>
        <end position="22"/>
    </location>
</feature>
<dbReference type="RefSeq" id="WP_104445835.1">
    <property type="nucleotide sequence ID" value="NZ_CABVLR010000017.1"/>
</dbReference>
<comment type="subcellular location">
    <subcellularLocation>
        <location evidence="1">Fimbrium</location>
    </subcellularLocation>
</comment>
<evidence type="ECO:0000256" key="2">
    <source>
        <dbReference type="ARBA" id="ARBA00006671"/>
    </source>
</evidence>
<dbReference type="GO" id="GO:0009289">
    <property type="term" value="C:pilus"/>
    <property type="evidence" value="ECO:0007669"/>
    <property type="project" value="UniProtKB-SubCell"/>
</dbReference>
<dbReference type="InterPro" id="IPR000259">
    <property type="entry name" value="Adhesion_dom_fimbrial"/>
</dbReference>
<proteinExistence type="inferred from homology"/>
<dbReference type="Pfam" id="PF00419">
    <property type="entry name" value="Fimbrial"/>
    <property type="match status" value="1"/>
</dbReference>
<evidence type="ECO:0000256" key="3">
    <source>
        <dbReference type="ARBA" id="ARBA00022729"/>
    </source>
</evidence>
<evidence type="ECO:0000256" key="5">
    <source>
        <dbReference type="SAM" id="SignalP"/>
    </source>
</evidence>
<dbReference type="PANTHER" id="PTHR33420">
    <property type="entry name" value="FIMBRIAL SUBUNIT ELFA-RELATED"/>
    <property type="match status" value="1"/>
</dbReference>
<keyword evidence="4" id="KW-0281">Fimbrium</keyword>
<dbReference type="InterPro" id="IPR050263">
    <property type="entry name" value="Bact_Fimbrial_Adh_Pro"/>
</dbReference>
<reference evidence="8" key="2">
    <citation type="submission" date="2019-11" db="EMBL/GenBank/DDBJ databases">
        <authorList>
            <person name="Feng L."/>
        </authorList>
    </citation>
    <scope>NUCLEOTIDE SEQUENCE</scope>
    <source>
        <strain evidence="8">CAmalonaticusLFYP1</strain>
    </source>
</reference>